<keyword evidence="3" id="KW-0479">Metal-binding</keyword>
<comment type="subcellular location">
    <subcellularLocation>
        <location evidence="1">Nucleus</location>
        <location evidence="1">Nucleoplasm</location>
    </subcellularLocation>
</comment>
<dbReference type="Proteomes" id="UP001519460">
    <property type="component" value="Unassembled WGS sequence"/>
</dbReference>
<feature type="domain" description="C2H2-type" evidence="15">
    <location>
        <begin position="481"/>
        <end position="509"/>
    </location>
</feature>
<feature type="domain" description="C2H2-type" evidence="15">
    <location>
        <begin position="457"/>
        <end position="479"/>
    </location>
</feature>
<dbReference type="SMART" id="SM00692">
    <property type="entry name" value="DM3"/>
    <property type="match status" value="1"/>
</dbReference>
<dbReference type="InterPro" id="IPR026516">
    <property type="entry name" value="THAP1/10"/>
</dbReference>
<feature type="domain" description="THAP-type" evidence="16">
    <location>
        <begin position="1"/>
        <end position="81"/>
    </location>
</feature>
<reference evidence="17 18" key="1">
    <citation type="journal article" date="2023" name="Sci. Data">
        <title>Genome assembly of the Korean intertidal mud-creeper Batillaria attramentaria.</title>
        <authorList>
            <person name="Patra A.K."/>
            <person name="Ho P.T."/>
            <person name="Jun S."/>
            <person name="Lee S.J."/>
            <person name="Kim Y."/>
            <person name="Won Y.J."/>
        </authorList>
    </citation>
    <scope>NUCLEOTIDE SEQUENCE [LARGE SCALE GENOMIC DNA]</scope>
    <source>
        <strain evidence="17">Wonlab-2016</strain>
    </source>
</reference>
<keyword evidence="7" id="KW-0175">Coiled coil</keyword>
<dbReference type="GO" id="GO:0008270">
    <property type="term" value="F:zinc ion binding"/>
    <property type="evidence" value="ECO:0007669"/>
    <property type="project" value="UniProtKB-KW"/>
</dbReference>
<evidence type="ECO:0000256" key="10">
    <source>
        <dbReference type="ARBA" id="ARBA00023242"/>
    </source>
</evidence>
<organism evidence="17 18">
    <name type="scientific">Batillaria attramentaria</name>
    <dbReference type="NCBI Taxonomy" id="370345"/>
    <lineage>
        <taxon>Eukaryota</taxon>
        <taxon>Metazoa</taxon>
        <taxon>Spiralia</taxon>
        <taxon>Lophotrochozoa</taxon>
        <taxon>Mollusca</taxon>
        <taxon>Gastropoda</taxon>
        <taxon>Caenogastropoda</taxon>
        <taxon>Sorbeoconcha</taxon>
        <taxon>Cerithioidea</taxon>
        <taxon>Batillariidae</taxon>
        <taxon>Batillaria</taxon>
    </lineage>
</organism>
<dbReference type="PANTHER" id="PTHR46600">
    <property type="entry name" value="THAP DOMAIN-CONTAINING"/>
    <property type="match status" value="1"/>
</dbReference>
<evidence type="ECO:0000259" key="15">
    <source>
        <dbReference type="PROSITE" id="PS50157"/>
    </source>
</evidence>
<name>A0ABD0LEI7_9CAEN</name>
<keyword evidence="4 12" id="KW-0863">Zinc-finger</keyword>
<feature type="region of interest" description="Disordered" evidence="14">
    <location>
        <begin position="93"/>
        <end position="180"/>
    </location>
</feature>
<feature type="compositionally biased region" description="Polar residues" evidence="14">
    <location>
        <begin position="101"/>
        <end position="120"/>
    </location>
</feature>
<evidence type="ECO:0000256" key="14">
    <source>
        <dbReference type="SAM" id="MobiDB-lite"/>
    </source>
</evidence>
<evidence type="ECO:0000256" key="7">
    <source>
        <dbReference type="ARBA" id="ARBA00023054"/>
    </source>
</evidence>
<dbReference type="PROSITE" id="PS50950">
    <property type="entry name" value="ZF_THAP"/>
    <property type="match status" value="1"/>
</dbReference>
<dbReference type="InterPro" id="IPR006612">
    <property type="entry name" value="THAP_Znf"/>
</dbReference>
<dbReference type="GO" id="GO:0005654">
    <property type="term" value="C:nucleoplasm"/>
    <property type="evidence" value="ECO:0007669"/>
    <property type="project" value="UniProtKB-SubCell"/>
</dbReference>
<evidence type="ECO:0000313" key="17">
    <source>
        <dbReference type="EMBL" id="KAK7497751.1"/>
    </source>
</evidence>
<evidence type="ECO:0000256" key="12">
    <source>
        <dbReference type="PROSITE-ProRule" id="PRU00042"/>
    </source>
</evidence>
<keyword evidence="6" id="KW-0805">Transcription regulation</keyword>
<dbReference type="PROSITE" id="PS00028">
    <property type="entry name" value="ZINC_FINGER_C2H2_1"/>
    <property type="match status" value="1"/>
</dbReference>
<feature type="compositionally biased region" description="Polar residues" evidence="14">
    <location>
        <begin position="143"/>
        <end position="156"/>
    </location>
</feature>
<dbReference type="AlphaFoldDB" id="A0ABD0LEI7"/>
<keyword evidence="10" id="KW-0539">Nucleus</keyword>
<keyword evidence="8 13" id="KW-0238">DNA-binding</keyword>
<evidence type="ECO:0000256" key="5">
    <source>
        <dbReference type="ARBA" id="ARBA00022833"/>
    </source>
</evidence>
<dbReference type="SUPFAM" id="SSF57716">
    <property type="entry name" value="Glucocorticoid receptor-like (DNA-binding domain)"/>
    <property type="match status" value="1"/>
</dbReference>
<evidence type="ECO:0000256" key="2">
    <source>
        <dbReference type="ARBA" id="ARBA00006177"/>
    </source>
</evidence>
<keyword evidence="5" id="KW-0862">Zinc</keyword>
<evidence type="ECO:0000256" key="11">
    <source>
        <dbReference type="ARBA" id="ARBA00023306"/>
    </source>
</evidence>
<proteinExistence type="inferred from homology"/>
<comment type="caution">
    <text evidence="17">The sequence shown here is derived from an EMBL/GenBank/DDBJ whole genome shotgun (WGS) entry which is preliminary data.</text>
</comment>
<dbReference type="EMBL" id="JACVVK020000055">
    <property type="protein sequence ID" value="KAK7497751.1"/>
    <property type="molecule type" value="Genomic_DNA"/>
</dbReference>
<keyword evidence="11" id="KW-0131">Cell cycle</keyword>
<evidence type="ECO:0000313" key="18">
    <source>
        <dbReference type="Proteomes" id="UP001519460"/>
    </source>
</evidence>
<evidence type="ECO:0000256" key="8">
    <source>
        <dbReference type="ARBA" id="ARBA00023125"/>
    </source>
</evidence>
<keyword evidence="18" id="KW-1185">Reference proteome</keyword>
<protein>
    <submittedName>
        <fullName evidence="17">Uncharacterized protein</fullName>
    </submittedName>
</protein>
<dbReference type="SMART" id="SM00355">
    <property type="entry name" value="ZnF_C2H2"/>
    <property type="match status" value="5"/>
</dbReference>
<evidence type="ECO:0000256" key="13">
    <source>
        <dbReference type="PROSITE-ProRule" id="PRU00309"/>
    </source>
</evidence>
<keyword evidence="9" id="KW-0804">Transcription</keyword>
<gene>
    <name evidence="17" type="ORF">BaRGS_00010885</name>
</gene>
<dbReference type="Pfam" id="PF05485">
    <property type="entry name" value="THAP"/>
    <property type="match status" value="1"/>
</dbReference>
<dbReference type="SMART" id="SM00980">
    <property type="entry name" value="THAP"/>
    <property type="match status" value="1"/>
</dbReference>
<dbReference type="PANTHER" id="PTHR46600:SF1">
    <property type="entry name" value="THAP DOMAIN-CONTAINING PROTEIN 1"/>
    <property type="match status" value="1"/>
</dbReference>
<evidence type="ECO:0000256" key="6">
    <source>
        <dbReference type="ARBA" id="ARBA00023015"/>
    </source>
</evidence>
<accession>A0ABD0LEI7</accession>
<evidence type="ECO:0000256" key="1">
    <source>
        <dbReference type="ARBA" id="ARBA00004642"/>
    </source>
</evidence>
<dbReference type="GO" id="GO:0003677">
    <property type="term" value="F:DNA binding"/>
    <property type="evidence" value="ECO:0007669"/>
    <property type="project" value="UniProtKB-UniRule"/>
</dbReference>
<sequence>MPTCAVKSCKNNQRTKGRSYTFYRFPQKDPVRRREWIRRTGHDDYEPTPNCRVCSAHFEEHCFDRSGPTNCLKKGAMPTLLCNYPYSEHHKESIENKDQSVETNSSAVLQQKSRSVSEDFNVQHAEAQKNGQPGSECGLGEDSNLQHSEGQETSQSVEEDGGSNEQQISKDSNRDSNTVEQLSIDKDVLHRWRQLGETYGLSSDTDIAQFLLQRFDDKATANSRKPCIKCGAPLMLVCITCKQRTQQDVASSKTSADCLIQQMHLEHSYVSSVPDDSSARDDHENLQDTMQEDTIIDSSVTKGSLTHNVRFAIENQKLVPLVVLERADGKRNCLQEKAIISTREMSSGKLQLVDADVLVCNKNIATVTASDYVFTDDHNYFQNSKSAQSEDMTKKKRERPLHYCSGCREGFKKKKQLQAHLEIETENKQYTCSVCQAVFRKFGCLRTHKLRNHKDMFVCKMCAESFPCMKDLARHKPQHQFKCTVCRQYFKSSSLLNTHMQEEHKLELYKCETCSMEFHCAEKLKKHVCA</sequence>
<evidence type="ECO:0000259" key="16">
    <source>
        <dbReference type="PROSITE" id="PS50950"/>
    </source>
</evidence>
<comment type="similarity">
    <text evidence="2">Belongs to the THAP1 family.</text>
</comment>
<feature type="compositionally biased region" description="Polar residues" evidence="14">
    <location>
        <begin position="163"/>
        <end position="180"/>
    </location>
</feature>
<evidence type="ECO:0000256" key="3">
    <source>
        <dbReference type="ARBA" id="ARBA00022723"/>
    </source>
</evidence>
<evidence type="ECO:0000256" key="9">
    <source>
        <dbReference type="ARBA" id="ARBA00023163"/>
    </source>
</evidence>
<dbReference type="SUPFAM" id="SSF57667">
    <property type="entry name" value="beta-beta-alpha zinc fingers"/>
    <property type="match status" value="2"/>
</dbReference>
<dbReference type="InterPro" id="IPR013087">
    <property type="entry name" value="Znf_C2H2_type"/>
</dbReference>
<feature type="domain" description="C2H2-type" evidence="15">
    <location>
        <begin position="402"/>
        <end position="429"/>
    </location>
</feature>
<evidence type="ECO:0000256" key="4">
    <source>
        <dbReference type="ARBA" id="ARBA00022771"/>
    </source>
</evidence>
<dbReference type="InterPro" id="IPR036236">
    <property type="entry name" value="Znf_C2H2_sf"/>
</dbReference>
<dbReference type="PROSITE" id="PS50157">
    <property type="entry name" value="ZINC_FINGER_C2H2_2"/>
    <property type="match status" value="3"/>
</dbReference>
<dbReference type="Gene3D" id="3.30.160.60">
    <property type="entry name" value="Classic Zinc Finger"/>
    <property type="match status" value="2"/>
</dbReference>